<dbReference type="PROSITE" id="PS51464">
    <property type="entry name" value="SIS"/>
    <property type="match status" value="1"/>
</dbReference>
<dbReference type="AlphaFoldDB" id="A0A956N9X9"/>
<keyword evidence="2" id="KW-0677">Repeat</keyword>
<evidence type="ECO:0000256" key="5">
    <source>
        <dbReference type="PIRSR" id="PIRSR004692-2"/>
    </source>
</evidence>
<dbReference type="InterPro" id="IPR001347">
    <property type="entry name" value="SIS_dom"/>
</dbReference>
<dbReference type="Pfam" id="PF00571">
    <property type="entry name" value="CBS"/>
    <property type="match status" value="2"/>
</dbReference>
<dbReference type="Gene3D" id="3.40.50.10490">
    <property type="entry name" value="Glucose-6-phosphate isomerase like protein, domain 1"/>
    <property type="match status" value="1"/>
</dbReference>
<dbReference type="InterPro" id="IPR050986">
    <property type="entry name" value="GutQ/KpsF_isomerases"/>
</dbReference>
<keyword evidence="3 7" id="KW-0129">CBS domain</keyword>
<reference evidence="10" key="1">
    <citation type="submission" date="2020-04" db="EMBL/GenBank/DDBJ databases">
        <authorList>
            <person name="Zhang T."/>
        </authorList>
    </citation>
    <scope>NUCLEOTIDE SEQUENCE</scope>
    <source>
        <strain evidence="10">HKST-UBA02</strain>
    </source>
</reference>
<dbReference type="NCBIfam" id="TIGR00393">
    <property type="entry name" value="kpsF"/>
    <property type="match status" value="1"/>
</dbReference>
<evidence type="ECO:0000256" key="6">
    <source>
        <dbReference type="PIRSR" id="PIRSR004692-3"/>
    </source>
</evidence>
<feature type="binding site" evidence="5">
    <location>
        <position position="79"/>
    </location>
    <ligand>
        <name>Zn(2+)</name>
        <dbReference type="ChEBI" id="CHEBI:29105"/>
    </ligand>
</feature>
<comment type="similarity">
    <text evidence="1 4">Belongs to the SIS family. GutQ/KpsF subfamily.</text>
</comment>
<dbReference type="EMBL" id="JAGQHS010000014">
    <property type="protein sequence ID" value="MCA9755038.1"/>
    <property type="molecule type" value="Genomic_DNA"/>
</dbReference>
<dbReference type="CDD" id="cd05014">
    <property type="entry name" value="SIS_Kpsf"/>
    <property type="match status" value="1"/>
</dbReference>
<evidence type="ECO:0000256" key="4">
    <source>
        <dbReference type="PIRNR" id="PIRNR004692"/>
    </source>
</evidence>
<dbReference type="InterPro" id="IPR046342">
    <property type="entry name" value="CBS_dom_sf"/>
</dbReference>
<protein>
    <submittedName>
        <fullName evidence="10">KpsF/GutQ family sugar-phosphate isomerase</fullName>
    </submittedName>
</protein>
<name>A0A956N9X9_UNCEI</name>
<feature type="site" description="Catalytically relevant" evidence="6">
    <location>
        <position position="56"/>
    </location>
</feature>
<reference evidence="10" key="2">
    <citation type="journal article" date="2021" name="Microbiome">
        <title>Successional dynamics and alternative stable states in a saline activated sludge microbial community over 9 years.</title>
        <authorList>
            <person name="Wang Y."/>
            <person name="Ye J."/>
            <person name="Ju F."/>
            <person name="Liu L."/>
            <person name="Boyd J.A."/>
            <person name="Deng Y."/>
            <person name="Parks D.H."/>
            <person name="Jiang X."/>
            <person name="Yin X."/>
            <person name="Woodcroft B.J."/>
            <person name="Tyson G.W."/>
            <person name="Hugenholtz P."/>
            <person name="Polz M.F."/>
            <person name="Zhang T."/>
        </authorList>
    </citation>
    <scope>NUCLEOTIDE SEQUENCE</scope>
    <source>
        <strain evidence="10">HKST-UBA02</strain>
    </source>
</reference>
<feature type="domain" description="SIS" evidence="9">
    <location>
        <begin position="38"/>
        <end position="181"/>
    </location>
</feature>
<dbReference type="InterPro" id="IPR004800">
    <property type="entry name" value="KdsD/KpsF-type"/>
</dbReference>
<dbReference type="InterPro" id="IPR046348">
    <property type="entry name" value="SIS_dom_sf"/>
</dbReference>
<evidence type="ECO:0000256" key="7">
    <source>
        <dbReference type="PROSITE-ProRule" id="PRU00703"/>
    </source>
</evidence>
<evidence type="ECO:0000259" key="8">
    <source>
        <dbReference type="PROSITE" id="PS51371"/>
    </source>
</evidence>
<feature type="domain" description="CBS" evidence="8">
    <location>
        <begin position="274"/>
        <end position="331"/>
    </location>
</feature>
<keyword evidence="10" id="KW-0413">Isomerase</keyword>
<organism evidence="10 11">
    <name type="scientific">Eiseniibacteriota bacterium</name>
    <dbReference type="NCBI Taxonomy" id="2212470"/>
    <lineage>
        <taxon>Bacteria</taxon>
        <taxon>Candidatus Eiseniibacteriota</taxon>
    </lineage>
</organism>
<dbReference type="GO" id="GO:0016853">
    <property type="term" value="F:isomerase activity"/>
    <property type="evidence" value="ECO:0007669"/>
    <property type="project" value="UniProtKB-KW"/>
</dbReference>
<dbReference type="Gene3D" id="3.10.580.10">
    <property type="entry name" value="CBS-domain"/>
    <property type="match status" value="1"/>
</dbReference>
<dbReference type="Proteomes" id="UP000739538">
    <property type="component" value="Unassembled WGS sequence"/>
</dbReference>
<comment type="caution">
    <text evidence="10">The sequence shown here is derived from an EMBL/GenBank/DDBJ whole genome shotgun (WGS) entry which is preliminary data.</text>
</comment>
<dbReference type="GO" id="GO:0005975">
    <property type="term" value="P:carbohydrate metabolic process"/>
    <property type="evidence" value="ECO:0007669"/>
    <property type="project" value="InterPro"/>
</dbReference>
<gene>
    <name evidence="10" type="ORF">KDA27_04485</name>
</gene>
<feature type="site" description="Catalytically relevant" evidence="6">
    <location>
        <position position="149"/>
    </location>
</feature>
<sequence length="331" mass="35113">MMSEPFDVAAFASEILRKELAGLETLGEALRGDAFAEVVSRLRSCRGRIVVCGVGKSGHVAQRIAASFRSTGTAAVFLHPTEALHGDLGMVAEGDVGLFLSKSGESTELSALLPAFQRLEVPVVAVVCQAESTLARNADVVLEVGPIEEAGPLTLVPSTSTTIFQVVGDILVACLYSLRGMTEEELSFLHPGGLIGHQATRRVGEIMQKGAALPIITEERSVRDGLVEMIEKRLGMTTVVDEQGRLVGILTDGDVRRMVYAHDSIESLRVGDVMTRNPRTIDAGASVAQAVARMEMNQPAPITCLVVIGADGAPEGVVHLHECLRIGTPRG</sequence>
<feature type="site" description="Catalytically relevant" evidence="6">
    <location>
        <position position="108"/>
    </location>
</feature>
<dbReference type="PROSITE" id="PS51371">
    <property type="entry name" value="CBS"/>
    <property type="match status" value="2"/>
</dbReference>
<dbReference type="SUPFAM" id="SSF53697">
    <property type="entry name" value="SIS domain"/>
    <property type="match status" value="1"/>
</dbReference>
<evidence type="ECO:0000313" key="11">
    <source>
        <dbReference type="Proteomes" id="UP000739538"/>
    </source>
</evidence>
<dbReference type="PANTHER" id="PTHR42745">
    <property type="match status" value="1"/>
</dbReference>
<keyword evidence="5" id="KW-0862">Zinc</keyword>
<proteinExistence type="inferred from homology"/>
<evidence type="ECO:0000256" key="3">
    <source>
        <dbReference type="ARBA" id="ARBA00023122"/>
    </source>
</evidence>
<dbReference type="InterPro" id="IPR000644">
    <property type="entry name" value="CBS_dom"/>
</dbReference>
<dbReference type="GO" id="GO:0046872">
    <property type="term" value="F:metal ion binding"/>
    <property type="evidence" value="ECO:0007669"/>
    <property type="project" value="UniProtKB-KW"/>
</dbReference>
<dbReference type="CDD" id="cd04604">
    <property type="entry name" value="CBS_pair_SIS_assoc"/>
    <property type="match status" value="1"/>
</dbReference>
<dbReference type="GO" id="GO:0097367">
    <property type="term" value="F:carbohydrate derivative binding"/>
    <property type="evidence" value="ECO:0007669"/>
    <property type="project" value="InterPro"/>
</dbReference>
<dbReference type="GO" id="GO:1901135">
    <property type="term" value="P:carbohydrate derivative metabolic process"/>
    <property type="evidence" value="ECO:0007669"/>
    <property type="project" value="InterPro"/>
</dbReference>
<dbReference type="InterPro" id="IPR035474">
    <property type="entry name" value="SIS_Kpsf"/>
</dbReference>
<dbReference type="PANTHER" id="PTHR42745:SF1">
    <property type="entry name" value="ARABINOSE 5-PHOSPHATE ISOMERASE KDSD"/>
    <property type="match status" value="1"/>
</dbReference>
<feature type="site" description="Catalytically relevant" evidence="6">
    <location>
        <position position="190"/>
    </location>
</feature>
<dbReference type="PIRSF" id="PIRSF004692">
    <property type="entry name" value="KdsD_KpsF"/>
    <property type="match status" value="1"/>
</dbReference>
<evidence type="ECO:0000256" key="2">
    <source>
        <dbReference type="ARBA" id="ARBA00022737"/>
    </source>
</evidence>
<accession>A0A956N9X9</accession>
<keyword evidence="5" id="KW-0479">Metal-binding</keyword>
<evidence type="ECO:0000256" key="1">
    <source>
        <dbReference type="ARBA" id="ARBA00008165"/>
    </source>
</evidence>
<evidence type="ECO:0000259" key="9">
    <source>
        <dbReference type="PROSITE" id="PS51464"/>
    </source>
</evidence>
<dbReference type="Pfam" id="PF01380">
    <property type="entry name" value="SIS"/>
    <property type="match status" value="1"/>
</dbReference>
<feature type="domain" description="CBS" evidence="8">
    <location>
        <begin position="207"/>
        <end position="267"/>
    </location>
</feature>
<evidence type="ECO:0000313" key="10">
    <source>
        <dbReference type="EMBL" id="MCA9755038.1"/>
    </source>
</evidence>